<evidence type="ECO:0000259" key="1">
    <source>
        <dbReference type="Pfam" id="PF03462"/>
    </source>
</evidence>
<comment type="caution">
    <text evidence="2">The sequence shown here is derived from an EMBL/GenBank/DDBJ whole genome shotgun (WGS) entry which is preliminary data.</text>
</comment>
<proteinExistence type="predicted"/>
<dbReference type="InterPro" id="IPR045853">
    <property type="entry name" value="Pep_chain_release_fac_I_sf"/>
</dbReference>
<name>A0ABS3RM68_9ACTN</name>
<evidence type="ECO:0000313" key="2">
    <source>
        <dbReference type="EMBL" id="MBO2457796.1"/>
    </source>
</evidence>
<dbReference type="Pfam" id="PF03462">
    <property type="entry name" value="PCRF"/>
    <property type="match status" value="1"/>
</dbReference>
<reference evidence="2 3" key="1">
    <citation type="submission" date="2021-03" db="EMBL/GenBank/DDBJ databases">
        <title>Actinomadura violae sp. nov., isolated from lichen in Thailand.</title>
        <authorList>
            <person name="Kanchanasin P."/>
            <person name="Saeng-In P."/>
            <person name="Phongsopitanun W."/>
            <person name="Yuki M."/>
            <person name="Kudo T."/>
            <person name="Ohkuma M."/>
            <person name="Tanasupawat S."/>
        </authorList>
    </citation>
    <scope>NUCLEOTIDE SEQUENCE [LARGE SCALE GENOMIC DNA]</scope>
    <source>
        <strain evidence="2 3">LCR2-06</strain>
    </source>
</reference>
<dbReference type="RefSeq" id="WP_208239164.1">
    <property type="nucleotide sequence ID" value="NZ_JAGEPF010000005.1"/>
</dbReference>
<gene>
    <name evidence="2" type="ORF">J4709_09430</name>
</gene>
<dbReference type="InterPro" id="IPR005139">
    <property type="entry name" value="PCRF"/>
</dbReference>
<dbReference type="EMBL" id="JAGEPF010000005">
    <property type="protein sequence ID" value="MBO2457796.1"/>
    <property type="molecule type" value="Genomic_DNA"/>
</dbReference>
<protein>
    <submittedName>
        <fullName evidence="2">PCRF domain-containing protein</fullName>
    </submittedName>
</protein>
<evidence type="ECO:0000313" key="3">
    <source>
        <dbReference type="Proteomes" id="UP000680206"/>
    </source>
</evidence>
<accession>A0ABS3RM68</accession>
<organism evidence="2 3">
    <name type="scientific">Actinomadura violacea</name>
    <dbReference type="NCBI Taxonomy" id="2819934"/>
    <lineage>
        <taxon>Bacteria</taxon>
        <taxon>Bacillati</taxon>
        <taxon>Actinomycetota</taxon>
        <taxon>Actinomycetes</taxon>
        <taxon>Streptosporangiales</taxon>
        <taxon>Thermomonosporaceae</taxon>
        <taxon>Actinomadura</taxon>
    </lineage>
</organism>
<dbReference type="Gene3D" id="6.10.140.1950">
    <property type="match status" value="1"/>
</dbReference>
<keyword evidence="3" id="KW-1185">Reference proteome</keyword>
<feature type="domain" description="Peptide chain release factor" evidence="1">
    <location>
        <begin position="8"/>
        <end position="169"/>
    </location>
</feature>
<sequence length="277" mass="30386">MDAWEAVTAEYAALGARLADPRVHRDFRRARTLRRCVEALRPLNEDAVRLRSLLDDLSDARDLASDPAWRAEATRIEREAASLRTAIAAAYAARDPFDPYDVIVLIDAEAGDRRRVEAVVDAYRDDVRARGWRVRHLYNEPPPHWAILEIEAGEEGAGPWAALKADNGALRGAGAVRVTVLPDAEPSPVDPRDIRIDLYCTRERDAQTVLRVVHEPTGIGAYGRDPEPARAQGNAMRVVCSQLAALESAPEGRYQAVPQAPGGHLRLRAAAAPASLM</sequence>
<dbReference type="SUPFAM" id="SSF75620">
    <property type="entry name" value="Release factor"/>
    <property type="match status" value="1"/>
</dbReference>
<dbReference type="Proteomes" id="UP000680206">
    <property type="component" value="Unassembled WGS sequence"/>
</dbReference>